<evidence type="ECO:0000256" key="9">
    <source>
        <dbReference type="SAM" id="Phobius"/>
    </source>
</evidence>
<protein>
    <submittedName>
        <fullName evidence="11">Chemotaxis protein MotB</fullName>
    </submittedName>
</protein>
<dbReference type="InterPro" id="IPR036737">
    <property type="entry name" value="OmpA-like_sf"/>
</dbReference>
<dbReference type="AlphaFoldDB" id="A0A1H5THI0"/>
<dbReference type="InterPro" id="IPR025713">
    <property type="entry name" value="MotB-like_N_dom"/>
</dbReference>
<evidence type="ECO:0000256" key="3">
    <source>
        <dbReference type="ARBA" id="ARBA00022475"/>
    </source>
</evidence>
<dbReference type="Pfam" id="PF00691">
    <property type="entry name" value="OmpA"/>
    <property type="match status" value="1"/>
</dbReference>
<feature type="region of interest" description="Disordered" evidence="8">
    <location>
        <begin position="244"/>
        <end position="296"/>
    </location>
</feature>
<feature type="compositionally biased region" description="Low complexity" evidence="8">
    <location>
        <begin position="67"/>
        <end position="79"/>
    </location>
</feature>
<keyword evidence="5 9" id="KW-1133">Transmembrane helix</keyword>
<evidence type="ECO:0000256" key="1">
    <source>
        <dbReference type="ARBA" id="ARBA00004162"/>
    </source>
</evidence>
<dbReference type="EMBL" id="FNVA01000001">
    <property type="protein sequence ID" value="SEF62224.1"/>
    <property type="molecule type" value="Genomic_DNA"/>
</dbReference>
<dbReference type="OrthoDB" id="9815217at2"/>
<evidence type="ECO:0000256" key="8">
    <source>
        <dbReference type="SAM" id="MobiDB-lite"/>
    </source>
</evidence>
<evidence type="ECO:0000256" key="7">
    <source>
        <dbReference type="PROSITE-ProRule" id="PRU00473"/>
    </source>
</evidence>
<dbReference type="PANTHER" id="PTHR30329:SF21">
    <property type="entry name" value="LIPOPROTEIN YIAD-RELATED"/>
    <property type="match status" value="1"/>
</dbReference>
<evidence type="ECO:0000256" key="6">
    <source>
        <dbReference type="ARBA" id="ARBA00023136"/>
    </source>
</evidence>
<dbReference type="CDD" id="cd07185">
    <property type="entry name" value="OmpA_C-like"/>
    <property type="match status" value="1"/>
</dbReference>
<feature type="transmembrane region" description="Helical" evidence="9">
    <location>
        <begin position="26"/>
        <end position="45"/>
    </location>
</feature>
<proteinExistence type="inferred from homology"/>
<feature type="domain" description="OmpA-like" evidence="10">
    <location>
        <begin position="122"/>
        <end position="241"/>
    </location>
</feature>
<dbReference type="InterPro" id="IPR050330">
    <property type="entry name" value="Bact_OuterMem_StrucFunc"/>
</dbReference>
<keyword evidence="4 9" id="KW-0812">Transmembrane</keyword>
<evidence type="ECO:0000313" key="11">
    <source>
        <dbReference type="EMBL" id="SEF62224.1"/>
    </source>
</evidence>
<sequence>MADEQPIIVIKKKGGHAGHHGGAWKVAYADFVTAMMAFFMVMWLMNTTKPVQEAISGYFRDPNGTASKKGGSQDGKGSSALDPMKKEDFSKVKEQLMQQLQKMANFDKLKNQVSITLTDEGLKIEMREDSKGVFFENGDAKPTPILGDLLTVLSEEVGKLPNPVSIEGHTDSTQYANKGGYGNWELSTDRANMARKIMEAHGLRPNQVVQVRGFADNDLRDVDHPSAPENRRVTVLIQYNLANGDKRPGTVFNGTIGSIQAPPPPAEAAPAESPGSEKGAAKGPEKPEPAKAAAKE</sequence>
<dbReference type="InterPro" id="IPR006665">
    <property type="entry name" value="OmpA-like"/>
</dbReference>
<dbReference type="PROSITE" id="PS51123">
    <property type="entry name" value="OMPA_2"/>
    <property type="match status" value="1"/>
</dbReference>
<dbReference type="SUPFAM" id="SSF103088">
    <property type="entry name" value="OmpA-like"/>
    <property type="match status" value="1"/>
</dbReference>
<accession>A0A1H5THI0</accession>
<dbReference type="RefSeq" id="WP_103931519.1">
    <property type="nucleotide sequence ID" value="NZ_FNVA01000001.1"/>
</dbReference>
<dbReference type="Pfam" id="PF13677">
    <property type="entry name" value="MotB_plug"/>
    <property type="match status" value="1"/>
</dbReference>
<evidence type="ECO:0000256" key="2">
    <source>
        <dbReference type="ARBA" id="ARBA00008914"/>
    </source>
</evidence>
<comment type="subcellular location">
    <subcellularLocation>
        <location evidence="1">Cell membrane</location>
        <topology evidence="1">Single-pass membrane protein</topology>
    </subcellularLocation>
</comment>
<dbReference type="Proteomes" id="UP000236728">
    <property type="component" value="Unassembled WGS sequence"/>
</dbReference>
<feature type="region of interest" description="Disordered" evidence="8">
    <location>
        <begin position="64"/>
        <end position="83"/>
    </location>
</feature>
<feature type="compositionally biased region" description="Basic and acidic residues" evidence="8">
    <location>
        <begin position="279"/>
        <end position="296"/>
    </location>
</feature>
<dbReference type="PANTHER" id="PTHR30329">
    <property type="entry name" value="STATOR ELEMENT OF FLAGELLAR MOTOR COMPLEX"/>
    <property type="match status" value="1"/>
</dbReference>
<reference evidence="11 12" key="1">
    <citation type="submission" date="2016-10" db="EMBL/GenBank/DDBJ databases">
        <authorList>
            <person name="de Groot N.N."/>
        </authorList>
    </citation>
    <scope>NUCLEOTIDE SEQUENCE [LARGE SCALE GENOMIC DNA]</scope>
    <source>
        <strain evidence="11 12">DSM 22489</strain>
    </source>
</reference>
<comment type="similarity">
    <text evidence="2">Belongs to the MotB family.</text>
</comment>
<dbReference type="GO" id="GO:0005886">
    <property type="term" value="C:plasma membrane"/>
    <property type="evidence" value="ECO:0007669"/>
    <property type="project" value="UniProtKB-SubCell"/>
</dbReference>
<keyword evidence="6 7" id="KW-0472">Membrane</keyword>
<evidence type="ECO:0000256" key="5">
    <source>
        <dbReference type="ARBA" id="ARBA00022989"/>
    </source>
</evidence>
<feature type="compositionally biased region" description="Low complexity" evidence="8">
    <location>
        <begin position="268"/>
        <end position="278"/>
    </location>
</feature>
<organism evidence="11 12">
    <name type="scientific">Bryocella elongata</name>
    <dbReference type="NCBI Taxonomy" id="863522"/>
    <lineage>
        <taxon>Bacteria</taxon>
        <taxon>Pseudomonadati</taxon>
        <taxon>Acidobacteriota</taxon>
        <taxon>Terriglobia</taxon>
        <taxon>Terriglobales</taxon>
        <taxon>Acidobacteriaceae</taxon>
        <taxon>Bryocella</taxon>
    </lineage>
</organism>
<evidence type="ECO:0000313" key="12">
    <source>
        <dbReference type="Proteomes" id="UP000236728"/>
    </source>
</evidence>
<keyword evidence="12" id="KW-1185">Reference proteome</keyword>
<name>A0A1H5THI0_9BACT</name>
<evidence type="ECO:0000256" key="4">
    <source>
        <dbReference type="ARBA" id="ARBA00022692"/>
    </source>
</evidence>
<dbReference type="Gene3D" id="3.30.1330.60">
    <property type="entry name" value="OmpA-like domain"/>
    <property type="match status" value="1"/>
</dbReference>
<keyword evidence="3" id="KW-1003">Cell membrane</keyword>
<gene>
    <name evidence="11" type="ORF">SAMN05421819_0612</name>
</gene>
<evidence type="ECO:0000259" key="10">
    <source>
        <dbReference type="PROSITE" id="PS51123"/>
    </source>
</evidence>